<organism evidence="3 4">
    <name type="scientific">Actinomadura harenae</name>
    <dbReference type="NCBI Taxonomy" id="2483351"/>
    <lineage>
        <taxon>Bacteria</taxon>
        <taxon>Bacillati</taxon>
        <taxon>Actinomycetota</taxon>
        <taxon>Actinomycetes</taxon>
        <taxon>Streptosporangiales</taxon>
        <taxon>Thermomonosporaceae</taxon>
        <taxon>Actinomadura</taxon>
    </lineage>
</organism>
<dbReference type="Proteomes" id="UP000282674">
    <property type="component" value="Unassembled WGS sequence"/>
</dbReference>
<feature type="domain" description="Ricin B lectin" evidence="2">
    <location>
        <begin position="31"/>
        <end position="151"/>
    </location>
</feature>
<gene>
    <name evidence="3" type="ORF">EBO15_33110</name>
</gene>
<dbReference type="InterPro" id="IPR000772">
    <property type="entry name" value="Ricin_B_lectin"/>
</dbReference>
<evidence type="ECO:0000313" key="4">
    <source>
        <dbReference type="Proteomes" id="UP000282674"/>
    </source>
</evidence>
<dbReference type="RefSeq" id="WP_122198419.1">
    <property type="nucleotide sequence ID" value="NZ_JBHSKC010000014.1"/>
</dbReference>
<evidence type="ECO:0000313" key="3">
    <source>
        <dbReference type="EMBL" id="RMI38349.1"/>
    </source>
</evidence>
<dbReference type="Gene3D" id="2.80.10.50">
    <property type="match status" value="1"/>
</dbReference>
<name>A0A3M2LLP1_9ACTN</name>
<dbReference type="SUPFAM" id="SSF50370">
    <property type="entry name" value="Ricin B-like lectins"/>
    <property type="match status" value="1"/>
</dbReference>
<dbReference type="PROSITE" id="PS50231">
    <property type="entry name" value="RICIN_B_LECTIN"/>
    <property type="match status" value="1"/>
</dbReference>
<proteinExistence type="predicted"/>
<dbReference type="EMBL" id="RFFG01000087">
    <property type="protein sequence ID" value="RMI38349.1"/>
    <property type="molecule type" value="Genomic_DNA"/>
</dbReference>
<evidence type="ECO:0000256" key="1">
    <source>
        <dbReference type="SAM" id="SignalP"/>
    </source>
</evidence>
<sequence length="167" mass="18116">MKTTARIAALAAVALGSLTPVGSASADPLPQGSFRIKSEYLQRCAQVDQNDYLISAGCGSVDRQRWLYSPRDHTIVSEAPDLAGKCLTTPGDFDPEESLKMSPCTKDPAGQQWKRIVVTDRGRTTTALQLESSYGRPLAVRPRASGRWMVVAYTDTQTNMSFPGGYS</sequence>
<dbReference type="AlphaFoldDB" id="A0A3M2LLP1"/>
<evidence type="ECO:0000259" key="2">
    <source>
        <dbReference type="SMART" id="SM00458"/>
    </source>
</evidence>
<keyword evidence="1" id="KW-0732">Signal</keyword>
<comment type="caution">
    <text evidence="3">The sequence shown here is derived from an EMBL/GenBank/DDBJ whole genome shotgun (WGS) entry which is preliminary data.</text>
</comment>
<feature type="chain" id="PRO_5018243001" description="Ricin B lectin domain-containing protein" evidence="1">
    <location>
        <begin position="27"/>
        <end position="167"/>
    </location>
</feature>
<keyword evidence="4" id="KW-1185">Reference proteome</keyword>
<reference evidence="3 4" key="1">
    <citation type="submission" date="2018-10" db="EMBL/GenBank/DDBJ databases">
        <title>Isolation from soil.</title>
        <authorList>
            <person name="Hu J."/>
        </authorList>
    </citation>
    <scope>NUCLEOTIDE SEQUENCE [LARGE SCALE GENOMIC DNA]</scope>
    <source>
        <strain evidence="3 4">NEAU-Ht49</strain>
    </source>
</reference>
<dbReference type="SMART" id="SM00458">
    <property type="entry name" value="RICIN"/>
    <property type="match status" value="1"/>
</dbReference>
<accession>A0A3M2LLP1</accession>
<dbReference type="Pfam" id="PF00652">
    <property type="entry name" value="Ricin_B_lectin"/>
    <property type="match status" value="1"/>
</dbReference>
<feature type="signal peptide" evidence="1">
    <location>
        <begin position="1"/>
        <end position="26"/>
    </location>
</feature>
<protein>
    <recommendedName>
        <fullName evidence="2">Ricin B lectin domain-containing protein</fullName>
    </recommendedName>
</protein>
<dbReference type="InterPro" id="IPR035992">
    <property type="entry name" value="Ricin_B-like_lectins"/>
</dbReference>